<evidence type="ECO:0000256" key="4">
    <source>
        <dbReference type="ARBA" id="ARBA00022679"/>
    </source>
</evidence>
<dbReference type="PANTHER" id="PTHR32125">
    <property type="entry name" value="2-C-METHYL-D-ERYTHRITOL 4-PHOSPHATE CYTIDYLYLTRANSFERASE, CHLOROPLASTIC"/>
    <property type="match status" value="1"/>
</dbReference>
<dbReference type="InterPro" id="IPR029044">
    <property type="entry name" value="Nucleotide-diphossugar_trans"/>
</dbReference>
<dbReference type="Proteomes" id="UP000284177">
    <property type="component" value="Unassembled WGS sequence"/>
</dbReference>
<dbReference type="FunFam" id="3.90.550.10:FF:000003">
    <property type="entry name" value="2-C-methyl-D-erythritol 4-phosphate cytidylyltransferase"/>
    <property type="match status" value="1"/>
</dbReference>
<dbReference type="InterPro" id="IPR050088">
    <property type="entry name" value="IspD/TarI_cytidylyltransf_bact"/>
</dbReference>
<dbReference type="PANTHER" id="PTHR32125:SF4">
    <property type="entry name" value="2-C-METHYL-D-ERYTHRITOL 4-PHOSPHATE CYTIDYLYLTRANSFERASE, CHLOROPLASTIC"/>
    <property type="match status" value="1"/>
</dbReference>
<dbReference type="InterPro" id="IPR001228">
    <property type="entry name" value="IspD"/>
</dbReference>
<proteinExistence type="inferred from homology"/>
<dbReference type="EC" id="2.7.7.60" evidence="7"/>
<dbReference type="Gene3D" id="3.90.550.10">
    <property type="entry name" value="Spore Coat Polysaccharide Biosynthesis Protein SpsA, Chain A"/>
    <property type="match status" value="1"/>
</dbReference>
<evidence type="ECO:0000256" key="2">
    <source>
        <dbReference type="ARBA" id="ARBA00004787"/>
    </source>
</evidence>
<feature type="site" description="Transition state stabilizer" evidence="7">
    <location>
        <position position="19"/>
    </location>
</feature>
<evidence type="ECO:0000313" key="9">
    <source>
        <dbReference type="Proteomes" id="UP000284177"/>
    </source>
</evidence>
<feature type="site" description="Positions MEP for the nucleophilic attack" evidence="7">
    <location>
        <position position="159"/>
    </location>
</feature>
<accession>A0A419T8R2</accession>
<dbReference type="InterPro" id="IPR034683">
    <property type="entry name" value="IspD/TarI"/>
</dbReference>
<comment type="pathway">
    <text evidence="2 7">Isoprenoid biosynthesis; isopentenyl diphosphate biosynthesis via DXP pathway; isopentenyl diphosphate from 1-deoxy-D-xylulose 5-phosphate: step 2/6.</text>
</comment>
<dbReference type="NCBIfam" id="NF001183">
    <property type="entry name" value="PRK00155.1-3"/>
    <property type="match status" value="1"/>
</dbReference>
<evidence type="ECO:0000256" key="6">
    <source>
        <dbReference type="ARBA" id="ARBA00023229"/>
    </source>
</evidence>
<dbReference type="PROSITE" id="PS01295">
    <property type="entry name" value="ISPD"/>
    <property type="match status" value="1"/>
</dbReference>
<keyword evidence="5 7" id="KW-0548">Nucleotidyltransferase</keyword>
<comment type="caution">
    <text evidence="8">The sequence shown here is derived from an EMBL/GenBank/DDBJ whole genome shotgun (WGS) entry which is preliminary data.</text>
</comment>
<dbReference type="AlphaFoldDB" id="A0A419T8R2"/>
<organism evidence="8 9">
    <name type="scientific">Thermohalobacter berrensis</name>
    <dbReference type="NCBI Taxonomy" id="99594"/>
    <lineage>
        <taxon>Bacteria</taxon>
        <taxon>Bacillati</taxon>
        <taxon>Bacillota</taxon>
        <taxon>Tissierellia</taxon>
        <taxon>Tissierellales</taxon>
        <taxon>Thermohalobacteraceae</taxon>
        <taxon>Thermohalobacter</taxon>
    </lineage>
</organism>
<dbReference type="HAMAP" id="MF_00108">
    <property type="entry name" value="IspD"/>
    <property type="match status" value="1"/>
</dbReference>
<dbReference type="GO" id="GO:0050518">
    <property type="term" value="F:2-C-methyl-D-erythritol 4-phosphate cytidylyltransferase activity"/>
    <property type="evidence" value="ECO:0007669"/>
    <property type="project" value="UniProtKB-UniRule"/>
</dbReference>
<evidence type="ECO:0000256" key="7">
    <source>
        <dbReference type="HAMAP-Rule" id="MF_00108"/>
    </source>
</evidence>
<dbReference type="OrthoDB" id="9806837at2"/>
<keyword evidence="9" id="KW-1185">Reference proteome</keyword>
<dbReference type="SUPFAM" id="SSF53448">
    <property type="entry name" value="Nucleotide-diphospho-sugar transferases"/>
    <property type="match status" value="1"/>
</dbReference>
<dbReference type="RefSeq" id="WP_120167497.1">
    <property type="nucleotide sequence ID" value="NZ_MCIB01000004.1"/>
</dbReference>
<evidence type="ECO:0000256" key="5">
    <source>
        <dbReference type="ARBA" id="ARBA00022695"/>
    </source>
</evidence>
<dbReference type="CDD" id="cd02516">
    <property type="entry name" value="CDP-ME_synthetase"/>
    <property type="match status" value="1"/>
</dbReference>
<evidence type="ECO:0000256" key="3">
    <source>
        <dbReference type="ARBA" id="ARBA00009789"/>
    </source>
</evidence>
<dbReference type="GO" id="GO:0019288">
    <property type="term" value="P:isopentenyl diphosphate biosynthetic process, methylerythritol 4-phosphate pathway"/>
    <property type="evidence" value="ECO:0007669"/>
    <property type="project" value="UniProtKB-UniRule"/>
</dbReference>
<gene>
    <name evidence="7" type="primary">ispD</name>
    <name evidence="8" type="ORF">BET03_08555</name>
</gene>
<reference evidence="8 9" key="1">
    <citation type="submission" date="2016-08" db="EMBL/GenBank/DDBJ databases">
        <title>Novel Firmicutes and Novel Genomes.</title>
        <authorList>
            <person name="Poppleton D.I."/>
            <person name="Gribaldo S."/>
        </authorList>
    </citation>
    <scope>NUCLEOTIDE SEQUENCE [LARGE SCALE GENOMIC DNA]</scope>
    <source>
        <strain evidence="8 9">CTT3</strain>
    </source>
</reference>
<dbReference type="EMBL" id="MCIB01000004">
    <property type="protein sequence ID" value="RKD33766.1"/>
    <property type="molecule type" value="Genomic_DNA"/>
</dbReference>
<feature type="site" description="Transition state stabilizer" evidence="7">
    <location>
        <position position="26"/>
    </location>
</feature>
<comment type="catalytic activity">
    <reaction evidence="1 7">
        <text>2-C-methyl-D-erythritol 4-phosphate + CTP + H(+) = 4-CDP-2-C-methyl-D-erythritol + diphosphate</text>
        <dbReference type="Rhea" id="RHEA:13429"/>
        <dbReference type="ChEBI" id="CHEBI:15378"/>
        <dbReference type="ChEBI" id="CHEBI:33019"/>
        <dbReference type="ChEBI" id="CHEBI:37563"/>
        <dbReference type="ChEBI" id="CHEBI:57823"/>
        <dbReference type="ChEBI" id="CHEBI:58262"/>
        <dbReference type="EC" id="2.7.7.60"/>
    </reaction>
</comment>
<dbReference type="UniPathway" id="UPA00056">
    <property type="reaction ID" value="UER00093"/>
</dbReference>
<comment type="function">
    <text evidence="7">Catalyzes the formation of 4-diphosphocytidyl-2-C-methyl-D-erythritol from CTP and 2-C-methyl-D-erythritol 4-phosphate (MEP).</text>
</comment>
<sequence length="234" mass="26640">MYKNKYVSVVIPAAGLGKRMKSKINKQFIKIKNKPILAYTIEKFEECKYVDEIVVVTRKEEMEFCKVEVIEKYGFKKVKGIVEGGKERQDSVYNGLLAVSENCDIVLIHDGARPFVSIKNIVDGIKGVLEYKACVIGVPVKDTIKKVNDQLDVVDTPKRSELWAVQTPQCFDYNLILKAYRRLENEQIHVTDDSNLVELLGHKVKMIKGSYDNIKVTTPEDLKIGEVILESNQK</sequence>
<evidence type="ECO:0000256" key="1">
    <source>
        <dbReference type="ARBA" id="ARBA00001282"/>
    </source>
</evidence>
<keyword evidence="6 7" id="KW-0414">Isoprene biosynthesis</keyword>
<protein>
    <recommendedName>
        <fullName evidence="7">2-C-methyl-D-erythritol 4-phosphate cytidylyltransferase</fullName>
        <ecNumber evidence="7">2.7.7.60</ecNumber>
    </recommendedName>
    <alternativeName>
        <fullName evidence="7">4-diphosphocytidyl-2C-methyl-D-erythritol synthase</fullName>
    </alternativeName>
    <alternativeName>
        <fullName evidence="7">MEP cytidylyltransferase</fullName>
        <shortName evidence="7">MCT</shortName>
    </alternativeName>
</protein>
<dbReference type="Pfam" id="PF01128">
    <property type="entry name" value="IspD"/>
    <property type="match status" value="1"/>
</dbReference>
<keyword evidence="4 7" id="KW-0808">Transferase</keyword>
<name>A0A419T8R2_9FIRM</name>
<evidence type="ECO:0000313" key="8">
    <source>
        <dbReference type="EMBL" id="RKD33766.1"/>
    </source>
</evidence>
<feature type="site" description="Positions MEP for the nucleophilic attack" evidence="7">
    <location>
        <position position="215"/>
    </location>
</feature>
<dbReference type="NCBIfam" id="TIGR00453">
    <property type="entry name" value="ispD"/>
    <property type="match status" value="1"/>
</dbReference>
<dbReference type="InterPro" id="IPR018294">
    <property type="entry name" value="ISPD_synthase_CS"/>
</dbReference>
<comment type="similarity">
    <text evidence="3 7">Belongs to the IspD/TarI cytidylyltransferase family. IspD subfamily.</text>
</comment>